<evidence type="ECO:0000313" key="3">
    <source>
        <dbReference type="EMBL" id="ERL90964.1"/>
    </source>
</evidence>
<dbReference type="PANTHER" id="PTHR19444">
    <property type="entry name" value="UNC-93 RELATED"/>
    <property type="match status" value="1"/>
</dbReference>
<evidence type="ECO:0000256" key="1">
    <source>
        <dbReference type="ARBA" id="ARBA00009172"/>
    </source>
</evidence>
<dbReference type="InterPro" id="IPR051951">
    <property type="entry name" value="UNC-93_regulatory"/>
</dbReference>
<dbReference type="OrthoDB" id="10010517at2759"/>
<evidence type="ECO:0000256" key="2">
    <source>
        <dbReference type="SAM" id="Phobius"/>
    </source>
</evidence>
<dbReference type="GO" id="GO:0055120">
    <property type="term" value="C:striated muscle dense body"/>
    <property type="evidence" value="ECO:0007669"/>
    <property type="project" value="TreeGrafter"/>
</dbReference>
<dbReference type="GO" id="GO:0006937">
    <property type="term" value="P:regulation of muscle contraction"/>
    <property type="evidence" value="ECO:0007669"/>
    <property type="project" value="TreeGrafter"/>
</dbReference>
<accession>U4UAM6</accession>
<evidence type="ECO:0000313" key="4">
    <source>
        <dbReference type="Proteomes" id="UP000030742"/>
    </source>
</evidence>
<protein>
    <submittedName>
        <fullName evidence="3">Uncharacterized protein</fullName>
    </submittedName>
</protein>
<keyword evidence="2" id="KW-0472">Membrane</keyword>
<dbReference type="STRING" id="77166.U4UAM6"/>
<dbReference type="GO" id="GO:0043266">
    <property type="term" value="P:regulation of potassium ion transport"/>
    <property type="evidence" value="ECO:0007669"/>
    <property type="project" value="TreeGrafter"/>
</dbReference>
<dbReference type="Proteomes" id="UP000030742">
    <property type="component" value="Unassembled WGS sequence"/>
</dbReference>
<dbReference type="EMBL" id="KB632264">
    <property type="protein sequence ID" value="ERL90964.1"/>
    <property type="molecule type" value="Genomic_DNA"/>
</dbReference>
<sequence>MVVFYAAHIYPVIYVTIPTSLLLGILLGLMSSAHISFLMILTHRIAGLFHEDGEDGRYSRRICIIRRIARAFQDCTSNSVLRNCSNQTYPVTSSSPYDYSSFLDDIFDRGEDGRLCGAQACPIFSLGNSSLHSGFKVLPIESSKILIGVYGGACGLAFLLASLGLDSIRTLTYQDPLDRGLGLSALRAILDSFRDPRLQLTAPLAVFMGLEQAFIYADFAKFTRYQYF</sequence>
<reference evidence="3 4" key="1">
    <citation type="journal article" date="2013" name="Genome Biol.">
        <title>Draft genome of the mountain pine beetle, Dendroctonus ponderosae Hopkins, a major forest pest.</title>
        <authorList>
            <person name="Keeling C.I."/>
            <person name="Yuen M.M."/>
            <person name="Liao N.Y."/>
            <person name="Docking T.R."/>
            <person name="Chan S.K."/>
            <person name="Taylor G.A."/>
            <person name="Palmquist D.L."/>
            <person name="Jackman S.D."/>
            <person name="Nguyen A."/>
            <person name="Li M."/>
            <person name="Henderson H."/>
            <person name="Janes J.K."/>
            <person name="Zhao Y."/>
            <person name="Pandoh P."/>
            <person name="Moore R."/>
            <person name="Sperling F.A."/>
            <person name="Huber D.P."/>
            <person name="Birol I."/>
            <person name="Jones S.J."/>
            <person name="Bohlmann J."/>
        </authorList>
    </citation>
    <scope>NUCLEOTIDE SEQUENCE</scope>
</reference>
<dbReference type="GO" id="GO:0005886">
    <property type="term" value="C:plasma membrane"/>
    <property type="evidence" value="ECO:0007669"/>
    <property type="project" value="TreeGrafter"/>
</dbReference>
<feature type="transmembrane region" description="Helical" evidence="2">
    <location>
        <begin position="145"/>
        <end position="165"/>
    </location>
</feature>
<dbReference type="AlphaFoldDB" id="U4UAM6"/>
<organism evidence="3 4">
    <name type="scientific">Dendroctonus ponderosae</name>
    <name type="common">Mountain pine beetle</name>
    <dbReference type="NCBI Taxonomy" id="77166"/>
    <lineage>
        <taxon>Eukaryota</taxon>
        <taxon>Metazoa</taxon>
        <taxon>Ecdysozoa</taxon>
        <taxon>Arthropoda</taxon>
        <taxon>Hexapoda</taxon>
        <taxon>Insecta</taxon>
        <taxon>Pterygota</taxon>
        <taxon>Neoptera</taxon>
        <taxon>Endopterygota</taxon>
        <taxon>Coleoptera</taxon>
        <taxon>Polyphaga</taxon>
        <taxon>Cucujiformia</taxon>
        <taxon>Curculionidae</taxon>
        <taxon>Scolytinae</taxon>
        <taxon>Dendroctonus</taxon>
    </lineage>
</organism>
<proteinExistence type="inferred from homology"/>
<keyword evidence="2" id="KW-1133">Transmembrane helix</keyword>
<dbReference type="PANTHER" id="PTHR19444:SF11">
    <property type="entry name" value="UNC93-LIKE PROTEIN"/>
    <property type="match status" value="1"/>
</dbReference>
<dbReference type="GO" id="GO:0015459">
    <property type="term" value="F:potassium channel regulator activity"/>
    <property type="evidence" value="ECO:0007669"/>
    <property type="project" value="TreeGrafter"/>
</dbReference>
<feature type="transmembrane region" description="Helical" evidence="2">
    <location>
        <begin position="12"/>
        <end position="41"/>
    </location>
</feature>
<gene>
    <name evidence="3" type="ORF">D910_08306</name>
</gene>
<name>U4UAM6_DENPD</name>
<comment type="similarity">
    <text evidence="1">Belongs to the unc-93 family.</text>
</comment>
<keyword evidence="2" id="KW-0812">Transmembrane</keyword>